<sequence>MHFHGYAWVGDKATFDNDALRRLPDRPWATADPEVNAQREAEYRFLLDGFVNSGVPPLETALWLLKSPALILGTWQDPGAATAWLRAQPAEYVGRFASPHDRKPARLASVVASAAETLASGRDVCFGCYLGQPSFLSLSVVGCSPNRARPELGCPQER</sequence>
<reference evidence="1" key="1">
    <citation type="submission" date="2022-06" db="EMBL/GenBank/DDBJ databases">
        <title>Draft genome sequence of Streptomyces sp. RB6PN25 isolated from peat swamp forest in Thailand.</title>
        <authorList>
            <person name="Duangmal K."/>
            <person name="Klaysubun C."/>
        </authorList>
    </citation>
    <scope>NUCLEOTIDE SEQUENCE</scope>
    <source>
        <strain evidence="1">RB6PN25</strain>
    </source>
</reference>
<evidence type="ECO:0000313" key="1">
    <source>
        <dbReference type="EMBL" id="MCQ4083789.1"/>
    </source>
</evidence>
<organism evidence="1 2">
    <name type="scientific">Streptomyces humicola</name>
    <dbReference type="NCBI Taxonomy" id="2953240"/>
    <lineage>
        <taxon>Bacteria</taxon>
        <taxon>Bacillati</taxon>
        <taxon>Actinomycetota</taxon>
        <taxon>Actinomycetes</taxon>
        <taxon>Kitasatosporales</taxon>
        <taxon>Streptomycetaceae</taxon>
        <taxon>Streptomyces</taxon>
    </lineage>
</organism>
<proteinExistence type="predicted"/>
<dbReference type="Proteomes" id="UP001057702">
    <property type="component" value="Unassembled WGS sequence"/>
</dbReference>
<dbReference type="RefSeq" id="WP_255922791.1">
    <property type="nucleotide sequence ID" value="NZ_JANFNG010000026.1"/>
</dbReference>
<comment type="caution">
    <text evidence="1">The sequence shown here is derived from an EMBL/GenBank/DDBJ whole genome shotgun (WGS) entry which is preliminary data.</text>
</comment>
<keyword evidence="2" id="KW-1185">Reference proteome</keyword>
<accession>A0ABT1Q1I2</accession>
<evidence type="ECO:0000313" key="2">
    <source>
        <dbReference type="Proteomes" id="UP001057702"/>
    </source>
</evidence>
<protein>
    <submittedName>
        <fullName evidence="1">Uncharacterized protein</fullName>
    </submittedName>
</protein>
<name>A0ABT1Q1I2_9ACTN</name>
<dbReference type="EMBL" id="JANFNG010000026">
    <property type="protein sequence ID" value="MCQ4083789.1"/>
    <property type="molecule type" value="Genomic_DNA"/>
</dbReference>
<gene>
    <name evidence="1" type="ORF">NGB36_25145</name>
</gene>